<dbReference type="Pfam" id="PF14691">
    <property type="entry name" value="Fer4_20"/>
    <property type="match status" value="1"/>
</dbReference>
<comment type="pathway">
    <text evidence="3">Energy metabolism; nitrogen metabolism.</text>
</comment>
<dbReference type="Gene3D" id="3.50.50.60">
    <property type="entry name" value="FAD/NAD(P)-binding domain"/>
    <property type="match status" value="2"/>
</dbReference>
<dbReference type="OMA" id="WDGPAAM"/>
<dbReference type="InterPro" id="IPR002489">
    <property type="entry name" value="Glu_synth_asu_C"/>
</dbReference>
<evidence type="ECO:0000256" key="21">
    <source>
        <dbReference type="PIRSR" id="PIRSR000187-2"/>
    </source>
</evidence>
<evidence type="ECO:0000256" key="7">
    <source>
        <dbReference type="ARBA" id="ARBA00022605"/>
    </source>
</evidence>
<organism evidence="23 24">
    <name type="scientific">Pseudocohnilembus persalinus</name>
    <name type="common">Ciliate</name>
    <dbReference type="NCBI Taxonomy" id="266149"/>
    <lineage>
        <taxon>Eukaryota</taxon>
        <taxon>Sar</taxon>
        <taxon>Alveolata</taxon>
        <taxon>Ciliophora</taxon>
        <taxon>Intramacronucleata</taxon>
        <taxon>Oligohymenophorea</taxon>
        <taxon>Scuticociliatia</taxon>
        <taxon>Philasterida</taxon>
        <taxon>Pseudocohnilembidae</taxon>
        <taxon>Pseudocohnilembus</taxon>
    </lineage>
</organism>
<evidence type="ECO:0000256" key="4">
    <source>
        <dbReference type="ARBA" id="ARBA00004909"/>
    </source>
</evidence>
<keyword evidence="17 21" id="KW-0003">3Fe-4S</keyword>
<dbReference type="InParanoid" id="A0A0V0QXE4"/>
<evidence type="ECO:0000256" key="11">
    <source>
        <dbReference type="ARBA" id="ARBA00022827"/>
    </source>
</evidence>
<dbReference type="CDD" id="cd02808">
    <property type="entry name" value="GltS_FMN"/>
    <property type="match status" value="1"/>
</dbReference>
<dbReference type="Pfam" id="PF01493">
    <property type="entry name" value="GXGXG"/>
    <property type="match status" value="1"/>
</dbReference>
<dbReference type="GO" id="GO:0097054">
    <property type="term" value="P:L-glutamate biosynthetic process"/>
    <property type="evidence" value="ECO:0007669"/>
    <property type="project" value="UniProtKB-UniPathway"/>
</dbReference>
<dbReference type="CDD" id="cd00982">
    <property type="entry name" value="gltB_C"/>
    <property type="match status" value="1"/>
</dbReference>
<dbReference type="FunFam" id="3.20.20.70:FF:000031">
    <property type="entry name" value="Glutamate synthase 1 [NADH]"/>
    <property type="match status" value="1"/>
</dbReference>
<evidence type="ECO:0000256" key="19">
    <source>
        <dbReference type="ARBA" id="ARBA00048867"/>
    </source>
</evidence>
<keyword evidence="9" id="KW-0288">FMN</keyword>
<dbReference type="GO" id="GO:0051538">
    <property type="term" value="F:3 iron, 4 sulfur cluster binding"/>
    <property type="evidence" value="ECO:0007669"/>
    <property type="project" value="UniProtKB-KW"/>
</dbReference>
<keyword evidence="11" id="KW-0274">FAD</keyword>
<dbReference type="InterPro" id="IPR028261">
    <property type="entry name" value="DPD_II"/>
</dbReference>
<dbReference type="UniPathway" id="UPA00045"/>
<keyword evidence="24" id="KW-1185">Reference proteome</keyword>
<dbReference type="UniPathway" id="UPA00634">
    <property type="reaction ID" value="UER00690"/>
</dbReference>
<dbReference type="SUPFAM" id="SSF46548">
    <property type="entry name" value="alpha-helical ferredoxin"/>
    <property type="match status" value="1"/>
</dbReference>
<evidence type="ECO:0000256" key="2">
    <source>
        <dbReference type="ARBA" id="ARBA00001974"/>
    </source>
</evidence>
<gene>
    <name evidence="23" type="ORF">PPERSA_07077</name>
</gene>
<evidence type="ECO:0000256" key="12">
    <source>
        <dbReference type="ARBA" id="ARBA00022962"/>
    </source>
</evidence>
<dbReference type="Gene3D" id="1.10.1060.10">
    <property type="entry name" value="Alpha-helical ferredoxin"/>
    <property type="match status" value="1"/>
</dbReference>
<dbReference type="InterPro" id="IPR009051">
    <property type="entry name" value="Helical_ferredxn"/>
</dbReference>
<feature type="active site" description="For GATase activity" evidence="20">
    <location>
        <position position="114"/>
    </location>
</feature>
<dbReference type="Pfam" id="PF07992">
    <property type="entry name" value="Pyr_redox_2"/>
    <property type="match status" value="1"/>
</dbReference>
<dbReference type="EMBL" id="LDAU01000090">
    <property type="protein sequence ID" value="KRX06914.1"/>
    <property type="molecule type" value="Genomic_DNA"/>
</dbReference>
<evidence type="ECO:0000256" key="9">
    <source>
        <dbReference type="ARBA" id="ARBA00022643"/>
    </source>
</evidence>
<feature type="binding site" evidence="21">
    <location>
        <position position="1244"/>
    </location>
    <ligand>
        <name>[3Fe-4S] cluster</name>
        <dbReference type="ChEBI" id="CHEBI:21137"/>
    </ligand>
</feature>
<comment type="cofactor">
    <cofactor evidence="21">
        <name>[3Fe-4S] cluster</name>
        <dbReference type="ChEBI" id="CHEBI:21137"/>
    </cofactor>
    <text evidence="21">Binds 1 [3Fe-4S] cluster.</text>
</comment>
<keyword evidence="15 21" id="KW-0411">Iron-sulfur</keyword>
<reference evidence="23 24" key="1">
    <citation type="journal article" date="2015" name="Sci. Rep.">
        <title>Genome of the facultative scuticociliatosis pathogen Pseudocohnilembus persalinus provides insight into its virulence through horizontal gene transfer.</title>
        <authorList>
            <person name="Xiong J."/>
            <person name="Wang G."/>
            <person name="Cheng J."/>
            <person name="Tian M."/>
            <person name="Pan X."/>
            <person name="Warren A."/>
            <person name="Jiang C."/>
            <person name="Yuan D."/>
            <person name="Miao W."/>
        </authorList>
    </citation>
    <scope>NUCLEOTIDE SEQUENCE [LARGE SCALE GENOMIC DNA]</scope>
    <source>
        <strain evidence="23">36N120E</strain>
    </source>
</reference>
<dbReference type="InterPro" id="IPR006982">
    <property type="entry name" value="Glu_synth_centr_N"/>
</dbReference>
<accession>A0A0V0QXE4</accession>
<evidence type="ECO:0000256" key="17">
    <source>
        <dbReference type="ARBA" id="ARBA00023291"/>
    </source>
</evidence>
<dbReference type="Gene3D" id="3.20.20.70">
    <property type="entry name" value="Aldolase class I"/>
    <property type="match status" value="2"/>
</dbReference>
<dbReference type="InterPro" id="IPR002932">
    <property type="entry name" value="Glu_synthdom"/>
</dbReference>
<evidence type="ECO:0000256" key="14">
    <source>
        <dbReference type="ARBA" id="ARBA00023004"/>
    </source>
</evidence>
<dbReference type="InterPro" id="IPR023753">
    <property type="entry name" value="FAD/NAD-binding_dom"/>
</dbReference>
<keyword evidence="14" id="KW-0408">Iron</keyword>
<dbReference type="InterPro" id="IPR017932">
    <property type="entry name" value="GATase_2_dom"/>
</dbReference>
<dbReference type="Pfam" id="PF04898">
    <property type="entry name" value="Glu_syn_central"/>
    <property type="match status" value="1"/>
</dbReference>
<dbReference type="EC" id="1.4.1.14" evidence="18"/>
<feature type="binding site" evidence="21">
    <location>
        <position position="1249"/>
    </location>
    <ligand>
        <name>[3Fe-4S] cluster</name>
        <dbReference type="ChEBI" id="CHEBI:21137"/>
    </ligand>
</feature>
<evidence type="ECO:0000313" key="24">
    <source>
        <dbReference type="Proteomes" id="UP000054937"/>
    </source>
</evidence>
<keyword evidence="12" id="KW-0315">Glutamine amidotransferase</keyword>
<dbReference type="GO" id="GO:0016639">
    <property type="term" value="F:oxidoreductase activity, acting on the CH-NH2 group of donors, NAD or NADP as acceptor"/>
    <property type="evidence" value="ECO:0007669"/>
    <property type="project" value="InterPro"/>
</dbReference>
<dbReference type="PANTHER" id="PTHR43100">
    <property type="entry name" value="GLUTAMATE SYNTHASE [NADPH] SMALL CHAIN"/>
    <property type="match status" value="1"/>
</dbReference>
<dbReference type="InterPro" id="IPR013785">
    <property type="entry name" value="Aldolase_TIM"/>
</dbReference>
<comment type="similarity">
    <text evidence="6">Belongs to the glutamate synthase family.</text>
</comment>
<evidence type="ECO:0000256" key="8">
    <source>
        <dbReference type="ARBA" id="ARBA00022630"/>
    </source>
</evidence>
<evidence type="ECO:0000256" key="15">
    <source>
        <dbReference type="ARBA" id="ARBA00023014"/>
    </source>
</evidence>
<dbReference type="GO" id="GO:0050660">
    <property type="term" value="F:flavin adenine dinucleotide binding"/>
    <property type="evidence" value="ECO:0007669"/>
    <property type="project" value="InterPro"/>
</dbReference>
<dbReference type="CDD" id="cd00713">
    <property type="entry name" value="GltS"/>
    <property type="match status" value="1"/>
</dbReference>
<protein>
    <recommendedName>
        <fullName evidence="18">glutamate synthase (NADH)</fullName>
        <ecNumber evidence="18">1.4.1.14</ecNumber>
    </recommendedName>
</protein>
<proteinExistence type="inferred from homology"/>
<comment type="cofactor">
    <cofactor evidence="2">
        <name>FAD</name>
        <dbReference type="ChEBI" id="CHEBI:57692"/>
    </cofactor>
</comment>
<dbReference type="PRINTS" id="PR00419">
    <property type="entry name" value="ADXRDTASE"/>
</dbReference>
<dbReference type="PIRSF" id="PIRSF000187">
    <property type="entry name" value="GOGAT"/>
    <property type="match status" value="1"/>
</dbReference>
<dbReference type="InterPro" id="IPR006005">
    <property type="entry name" value="Glut_synth_ssu1"/>
</dbReference>
<dbReference type="Proteomes" id="UP000054937">
    <property type="component" value="Unassembled WGS sequence"/>
</dbReference>
<dbReference type="GO" id="GO:0016040">
    <property type="term" value="F:glutamate synthase (NADH) activity"/>
    <property type="evidence" value="ECO:0007669"/>
    <property type="project" value="UniProtKB-EC"/>
</dbReference>
<dbReference type="PANTHER" id="PTHR43100:SF1">
    <property type="entry name" value="GLUTAMATE SYNTHASE [NADPH] SMALL CHAIN"/>
    <property type="match status" value="1"/>
</dbReference>
<evidence type="ECO:0000256" key="6">
    <source>
        <dbReference type="ARBA" id="ARBA00009716"/>
    </source>
</evidence>
<evidence type="ECO:0000256" key="5">
    <source>
        <dbReference type="ARBA" id="ARBA00004944"/>
    </source>
</evidence>
<keyword evidence="7" id="KW-0028">Amino-acid biosynthesis</keyword>
<feature type="binding site" evidence="21">
    <location>
        <position position="1238"/>
    </location>
    <ligand>
        <name>[3Fe-4S] cluster</name>
        <dbReference type="ChEBI" id="CHEBI:21137"/>
    </ligand>
</feature>
<dbReference type="FunFam" id="3.60.20.10:FF:000001">
    <property type="entry name" value="Glutamate synthase, large subunit"/>
    <property type="match status" value="1"/>
</dbReference>
<keyword evidence="16" id="KW-0314">Glutamate biosynthesis</keyword>
<dbReference type="SUPFAM" id="SSF51395">
    <property type="entry name" value="FMN-linked oxidoreductases"/>
    <property type="match status" value="1"/>
</dbReference>
<comment type="cofactor">
    <cofactor evidence="1">
        <name>FMN</name>
        <dbReference type="ChEBI" id="CHEBI:58210"/>
    </cofactor>
</comment>
<dbReference type="GO" id="GO:0010181">
    <property type="term" value="F:FMN binding"/>
    <property type="evidence" value="ECO:0007669"/>
    <property type="project" value="InterPro"/>
</dbReference>
<evidence type="ECO:0000256" key="1">
    <source>
        <dbReference type="ARBA" id="ARBA00001917"/>
    </source>
</evidence>
<dbReference type="InterPro" id="IPR012220">
    <property type="entry name" value="Glu_synth_euk"/>
</dbReference>
<dbReference type="InterPro" id="IPR036188">
    <property type="entry name" value="FAD/NAD-bd_sf"/>
</dbReference>
<evidence type="ECO:0000256" key="18">
    <source>
        <dbReference type="ARBA" id="ARBA00024383"/>
    </source>
</evidence>
<dbReference type="SUPFAM" id="SSF56235">
    <property type="entry name" value="N-terminal nucleophile aminohydrolases (Ntn hydrolases)"/>
    <property type="match status" value="1"/>
</dbReference>
<dbReference type="OrthoDB" id="4327079at2759"/>
<comment type="pathway">
    <text evidence="5">Amino-acid biosynthesis; L-glutamate biosynthesis via GLT pathway; L-glutamate from 2-oxoglutarate and L-glutamine (NAD(+) route): step 1/1.</text>
</comment>
<feature type="domain" description="Glutamine amidotransferase type-2" evidence="22">
    <location>
        <begin position="114"/>
        <end position="518"/>
    </location>
</feature>
<dbReference type="Pfam" id="PF00310">
    <property type="entry name" value="GATase_2"/>
    <property type="match status" value="1"/>
</dbReference>
<dbReference type="InterPro" id="IPR036485">
    <property type="entry name" value="Glu_synth_asu_C_sf"/>
</dbReference>
<dbReference type="FunCoup" id="A0A0V0QXE4">
    <property type="interactions" value="68"/>
</dbReference>
<keyword evidence="10" id="KW-0479">Metal-binding</keyword>
<evidence type="ECO:0000256" key="10">
    <source>
        <dbReference type="ARBA" id="ARBA00022723"/>
    </source>
</evidence>
<dbReference type="FunFam" id="2.160.20.60:FF:000001">
    <property type="entry name" value="Glutamate synthase, large subunit"/>
    <property type="match status" value="1"/>
</dbReference>
<dbReference type="SUPFAM" id="SSF69336">
    <property type="entry name" value="Alpha subunit of glutamate synthase, C-terminal domain"/>
    <property type="match status" value="1"/>
</dbReference>
<evidence type="ECO:0000256" key="13">
    <source>
        <dbReference type="ARBA" id="ARBA00023002"/>
    </source>
</evidence>
<comment type="catalytic activity">
    <reaction evidence="19">
        <text>2 L-glutamate + NAD(+) = L-glutamine + 2-oxoglutarate + NADH + H(+)</text>
        <dbReference type="Rhea" id="RHEA:13753"/>
        <dbReference type="ChEBI" id="CHEBI:15378"/>
        <dbReference type="ChEBI" id="CHEBI:16810"/>
        <dbReference type="ChEBI" id="CHEBI:29985"/>
        <dbReference type="ChEBI" id="CHEBI:57540"/>
        <dbReference type="ChEBI" id="CHEBI:57945"/>
        <dbReference type="ChEBI" id="CHEBI:58359"/>
        <dbReference type="EC" id="1.4.1.14"/>
    </reaction>
</comment>
<dbReference type="NCBIfam" id="NF008730">
    <property type="entry name" value="PRK11750.1"/>
    <property type="match status" value="1"/>
</dbReference>
<evidence type="ECO:0000256" key="20">
    <source>
        <dbReference type="PIRSR" id="PIRSR000187-1"/>
    </source>
</evidence>
<comment type="caution">
    <text evidence="23">The sequence shown here is derived from an EMBL/GenBank/DDBJ whole genome shotgun (WGS) entry which is preliminary data.</text>
</comment>
<dbReference type="InterPro" id="IPR051394">
    <property type="entry name" value="Glutamate_Synthase"/>
</dbReference>
<name>A0A0V0QXE4_PSEPJ</name>
<evidence type="ECO:0000256" key="16">
    <source>
        <dbReference type="ARBA" id="ARBA00023164"/>
    </source>
</evidence>
<evidence type="ECO:0000313" key="23">
    <source>
        <dbReference type="EMBL" id="KRX06914.1"/>
    </source>
</evidence>
<dbReference type="InterPro" id="IPR029055">
    <property type="entry name" value="Ntn_hydrolases_N"/>
</dbReference>
<dbReference type="GO" id="GO:0005506">
    <property type="term" value="F:iron ion binding"/>
    <property type="evidence" value="ECO:0007669"/>
    <property type="project" value="InterPro"/>
</dbReference>
<evidence type="ECO:0000259" key="22">
    <source>
        <dbReference type="PROSITE" id="PS51278"/>
    </source>
</evidence>
<dbReference type="Pfam" id="PF01645">
    <property type="entry name" value="Glu_synthase"/>
    <property type="match status" value="1"/>
</dbReference>
<sequence>MNLINYNRISYFNYLDKKEQLQYKIEQCYIEIDIKKQQDEQTDLNYIIPAIKNVLQLAKSGDIAIGNPNFLTIDFNEKHKQIDSPKAPIQLQKSLRKQAQKSGLYDPQFEKDACGFGFLANIQGKKSHKLIQQALQALTNLTHRAAVASDGKTGDGAGIMIQIPHEFFQDQLLKKQKIDVGPEFQYAVAMLFLPQDEIFRNQCFALVEEFCELEGLQVVAVREVPVDSSCCGTIAEETRPYIAQVFIREAKISKRKQFDEKLFNKKLYLVRRQVENAASKLIMEERFDIVSFHNRTIVYKGLLMPEDLSKFYLDLQNEEFTSALAMIHSRFSTNTFPSWERAHPNRYLAHNGEINTIKGNTKWMDSRESLFETKNFSKEEFQKLFPICDSNLSDSGRLDNALELLLHSGRSIEEAMSILVPEAWQENSTISKELRDYYKYNSLLMEPWDGPAALAFTDGKVIGAMLDRNGLRPSRYVITKDGLVVVSSEIGVLHDLPEEDIIKKRRIRSGNMILIDTEKQQMITNEKIKEKLSKQKPYGEWLQNLTKLKDLNQEIPVDKIPKQYSQENLRQSQFLFGYVLEDVRNVIRPMGIKGSEAIGSMGNDTPLAVLSQRPQLIYRYFKQSFAQVTNPPIDPIREKIVMSLTLYGGRSNNIFEDGPQHCKKLIFDKPILTNQELLQIQNIQSPDFQSQTIQATIPKNPRQKDITPEMLEKSLEKLCQSAEQAVDNGYSIIILSDRNHDQNNIPIPILLACSAVHNDLSRKKKRSKCCIVLESAEPRDTMHMACLLGYGAIAINPYMIEEILIDQHEQGLMENLTLQQCKDNYISACCKGIEKIMSKVGISTLQSYQGSQIFEAIGLNQSFIDQYFTGTVSKISGIGIESIAADINTRYHNAFKKNKYKKGDTALKDLQRSGDHSWRKSGEYHQFNPNTLFKIQEAVRLNSYEKFKEFTKLSDEKTKQLCTIRGLFEFKKLNKSAAIPIEEVESVSSIVKRFRTGAMSFGSISKEAHETLAIAMNTLGGKSNSGEGGETPERYGTIKNSGIKQVASGRFGVTSTYLNNCEEIQIKMAQGAKPGEGGHLPGTKVDENIAKTRFSIPGVDLISPPPHHDIYSIEDLSQLIYDLKNANDKANISVKLVSEAGVGTVAAGVAKAKANSIVISGDQGGTGASPITSITNAGTPWEIGLAEAHQTLLINGLRNQVQLETDGGLKTGRDIVIAAMLGADQFGFGTISLIVEGCIMMRQCHLNTCPVGVATQDPELRKKFKGKPEHVINYFWFVASEVREIMSQLGIRKFDQMIGRTDLLDQGNAIQHYKKYDQLDLSPILNKLNFSDKKQKLHFVEHEVNDFKDILDTQIIKDCQEAINNKIPVSKTYNLKNTDRTVGTRLSSEISKIYGDIGLPANTINLTFYGHCGQSFGAFMTNGITTRIYGDANDYLGKGLCGGEIILTPHQKSTLIPHENTIVGNVVLFGATSGKVFINGRAGERFAVRNSGATAVVEAVGNHGCEYMTGGKVVVLGETGRNFGAGMSGGMAYVYDQKENFLYTSLCDQGNVIVETPDEEDTQFLNDILQEYYEKTQSQTAKQILQEWSKNCKHFVKVISPDYKKALKMQQVKQNKKQVEKTQKIKRTIEHSETLNRKVQDRIKDFKEVEQNLGEEKTQAQASRCMDCGVPFCHKGCPLGNNIPDFNNFVNEGRWDKAVSSLTKTNNFPEITGRICPAPCEDICTMNIDGSPVSIRQIERQVSQYSKNEGQLYKPMIANQKTGKKVAIVGSGPAGMACAQQLARMGHDVVVYERDDRIGGLLRYGIPSFKLEKKIIDERYKQISKEGVLFETEVNVGIDISESELYKQYDAVVLATGSQMPRDVQLPGRDAEGIHQAMEFLVQQNKITEGDIIPNHISAKGKHVIVIGGGDTGSDCIGTAIRQEALSVTQLAYTPKPPMKSEDPELWFNQPLTFKNSTSHEEGAQREFSVQSKEFVKDESGKIKGINLVRLEPIDKKINGKRVIKEIPNSEFFMEGQLILFAVGFLGPEINHPLFNKLNINFSPQGNILANKKYETNQQGIFACGDAKRGQSLVVWAIAEGRETAYRVNKFLEKKSLKLINYDDLLPDGLVDQEKNTDIIM</sequence>
<comment type="pathway">
    <text evidence="4">Nitrogen metabolism.</text>
</comment>
<dbReference type="SUPFAM" id="SSF51971">
    <property type="entry name" value="Nucleotide-binding domain"/>
    <property type="match status" value="2"/>
</dbReference>
<keyword evidence="13" id="KW-0560">Oxidoreductase</keyword>
<dbReference type="NCBIfam" id="TIGR01317">
    <property type="entry name" value="GOGAT_sm_gam"/>
    <property type="match status" value="1"/>
</dbReference>
<dbReference type="Gene3D" id="2.160.20.60">
    <property type="entry name" value="Glutamate synthase, alpha subunit, C-terminal domain"/>
    <property type="match status" value="1"/>
</dbReference>
<evidence type="ECO:0000256" key="3">
    <source>
        <dbReference type="ARBA" id="ARBA00004802"/>
    </source>
</evidence>
<dbReference type="PROSITE" id="PS51278">
    <property type="entry name" value="GATASE_TYPE_2"/>
    <property type="match status" value="1"/>
</dbReference>
<keyword evidence="8" id="KW-0285">Flavoprotein</keyword>
<dbReference type="Gene3D" id="3.60.20.10">
    <property type="entry name" value="Glutamine Phosphoribosylpyrophosphate, subunit 1, domain 1"/>
    <property type="match status" value="1"/>
</dbReference>